<dbReference type="InterPro" id="IPR016024">
    <property type="entry name" value="ARM-type_fold"/>
</dbReference>
<dbReference type="STRING" id="690879.TSACC_18"/>
<dbReference type="Proteomes" id="UP000076023">
    <property type="component" value="Unassembled WGS sequence"/>
</dbReference>
<name>A0A146G1C3_TERSA</name>
<evidence type="ECO:0000313" key="1">
    <source>
        <dbReference type="EMBL" id="GAT31460.1"/>
    </source>
</evidence>
<reference evidence="2" key="1">
    <citation type="journal article" date="2017" name="Genome Announc.">
        <title>Draft Genome Sequence of Terrimicrobium sacchariphilum NM-5T, a Facultative Anaerobic Soil Bacterium of the Class Spartobacteria.</title>
        <authorList>
            <person name="Qiu Y.L."/>
            <person name="Tourlousse D.M."/>
            <person name="Matsuura N."/>
            <person name="Ohashi A."/>
            <person name="Sekiguchi Y."/>
        </authorList>
    </citation>
    <scope>NUCLEOTIDE SEQUENCE [LARGE SCALE GENOMIC DNA]</scope>
    <source>
        <strain evidence="2">NM-5</strain>
    </source>
</reference>
<dbReference type="Pfam" id="PF13646">
    <property type="entry name" value="HEAT_2"/>
    <property type="match status" value="2"/>
</dbReference>
<proteinExistence type="predicted"/>
<dbReference type="GO" id="GO:0016491">
    <property type="term" value="F:oxidoreductase activity"/>
    <property type="evidence" value="ECO:0007669"/>
    <property type="project" value="TreeGrafter"/>
</dbReference>
<gene>
    <name evidence="1" type="ORF">TSACC_18</name>
</gene>
<dbReference type="PANTHER" id="PTHR12697">
    <property type="entry name" value="PBS LYASE HEAT-LIKE PROTEIN"/>
    <property type="match status" value="1"/>
</dbReference>
<keyword evidence="2" id="KW-1185">Reference proteome</keyword>
<organism evidence="1 2">
    <name type="scientific">Terrimicrobium sacchariphilum</name>
    <dbReference type="NCBI Taxonomy" id="690879"/>
    <lineage>
        <taxon>Bacteria</taxon>
        <taxon>Pseudomonadati</taxon>
        <taxon>Verrucomicrobiota</taxon>
        <taxon>Terrimicrobiia</taxon>
        <taxon>Terrimicrobiales</taxon>
        <taxon>Terrimicrobiaceae</taxon>
        <taxon>Terrimicrobium</taxon>
    </lineage>
</organism>
<dbReference type="SMART" id="SM00567">
    <property type="entry name" value="EZ_HEAT"/>
    <property type="match status" value="6"/>
</dbReference>
<dbReference type="InParanoid" id="A0A146G1C3"/>
<sequence length="304" mass="33734">MSASVNFENTDQELRASLKAALENRENLPAGELASYLAHPLPNIRRLTLKLLERSSDVSVIPALFDVSADPDYEISSAAHELLRSYQDPAATVLLAEGLNHPADEARLVAVIALRRYRSPSVLPDLIRALGDREPAVRREAVLTLAAYRRPELVTALRSALRDDEALVRRAAVQSIPDYDSAFVFEDLILALDDEDWQVRLEAARGLRRFRSDAARAALLESLDDEAWQVVREAILSLAMQSVRADYRIINRLRHPVAQVRLAAAFVVARVGGPEARVHLEPLLKDGDIEVRRSAQEAFLSLAA</sequence>
<dbReference type="PANTHER" id="PTHR12697:SF5">
    <property type="entry name" value="DEOXYHYPUSINE HYDROXYLASE"/>
    <property type="match status" value="1"/>
</dbReference>
<dbReference type="InterPro" id="IPR004155">
    <property type="entry name" value="PBS_lyase_HEAT"/>
</dbReference>
<evidence type="ECO:0000313" key="2">
    <source>
        <dbReference type="Proteomes" id="UP000076023"/>
    </source>
</evidence>
<protein>
    <submittedName>
        <fullName evidence="1">HEAT repeat-containing protein</fullName>
    </submittedName>
</protein>
<dbReference type="Gene3D" id="1.25.10.10">
    <property type="entry name" value="Leucine-rich Repeat Variant"/>
    <property type="match status" value="2"/>
</dbReference>
<dbReference type="AlphaFoldDB" id="A0A146G1C3"/>
<comment type="caution">
    <text evidence="1">The sequence shown here is derived from an EMBL/GenBank/DDBJ whole genome shotgun (WGS) entry which is preliminary data.</text>
</comment>
<dbReference type="SUPFAM" id="SSF48371">
    <property type="entry name" value="ARM repeat"/>
    <property type="match status" value="2"/>
</dbReference>
<dbReference type="EMBL" id="BDCO01000001">
    <property type="protein sequence ID" value="GAT31460.1"/>
    <property type="molecule type" value="Genomic_DNA"/>
</dbReference>
<dbReference type="InterPro" id="IPR011989">
    <property type="entry name" value="ARM-like"/>
</dbReference>
<accession>A0A146G1C3</accession>